<keyword evidence="2" id="KW-1003">Cell membrane</keyword>
<dbReference type="Gene3D" id="1.20.1480.30">
    <property type="entry name" value="Designed four-helix bundle protein"/>
    <property type="match status" value="1"/>
</dbReference>
<dbReference type="InterPro" id="IPR003399">
    <property type="entry name" value="Mce/MlaD"/>
</dbReference>
<accession>A0A0F4QSF3</accession>
<evidence type="ECO:0000259" key="9">
    <source>
        <dbReference type="Pfam" id="PF02470"/>
    </source>
</evidence>
<proteinExistence type="predicted"/>
<dbReference type="InterPro" id="IPR051800">
    <property type="entry name" value="PqiA-PqiB_transport"/>
</dbReference>
<feature type="domain" description="Mce/MlaD" evidence="9">
    <location>
        <begin position="39"/>
        <end position="130"/>
    </location>
</feature>
<dbReference type="AlphaFoldDB" id="A0A0F4QSF3"/>
<dbReference type="RefSeq" id="WP_046004272.1">
    <property type="nucleotide sequence ID" value="NZ_JXYA01000014.1"/>
</dbReference>
<evidence type="ECO:0000313" key="10">
    <source>
        <dbReference type="EMBL" id="KJZ10631.1"/>
    </source>
</evidence>
<evidence type="ECO:0000256" key="4">
    <source>
        <dbReference type="ARBA" id="ARBA00022692"/>
    </source>
</evidence>
<evidence type="ECO:0000313" key="11">
    <source>
        <dbReference type="Proteomes" id="UP000033452"/>
    </source>
</evidence>
<organism evidence="10 11">
    <name type="scientific">Pseudoalteromonas rubra</name>
    <dbReference type="NCBI Taxonomy" id="43658"/>
    <lineage>
        <taxon>Bacteria</taxon>
        <taxon>Pseudomonadati</taxon>
        <taxon>Pseudomonadota</taxon>
        <taxon>Gammaproteobacteria</taxon>
        <taxon>Alteromonadales</taxon>
        <taxon>Pseudoalteromonadaceae</taxon>
        <taxon>Pseudoalteromonas</taxon>
    </lineage>
</organism>
<keyword evidence="4 8" id="KW-0812">Transmembrane</keyword>
<evidence type="ECO:0000256" key="6">
    <source>
        <dbReference type="ARBA" id="ARBA00023136"/>
    </source>
</evidence>
<dbReference type="Pfam" id="PF02470">
    <property type="entry name" value="MlaD"/>
    <property type="match status" value="2"/>
</dbReference>
<evidence type="ECO:0000256" key="2">
    <source>
        <dbReference type="ARBA" id="ARBA00022475"/>
    </source>
</evidence>
<evidence type="ECO:0000256" key="8">
    <source>
        <dbReference type="SAM" id="Phobius"/>
    </source>
</evidence>
<evidence type="ECO:0000256" key="7">
    <source>
        <dbReference type="SAM" id="Coils"/>
    </source>
</evidence>
<comment type="caution">
    <text evidence="10">The sequence shown here is derived from an EMBL/GenBank/DDBJ whole genome shotgun (WGS) entry which is preliminary data.</text>
</comment>
<name>A0A0F4QSF3_9GAMM</name>
<protein>
    <submittedName>
        <fullName evidence="10">Mammalian cell entry protein</fullName>
    </submittedName>
</protein>
<gene>
    <name evidence="10" type="ORF">TW77_07045</name>
</gene>
<reference evidence="10 11" key="1">
    <citation type="journal article" date="2015" name="BMC Genomics">
        <title>Genome mining reveals unlocked bioactive potential of marine Gram-negative bacteria.</title>
        <authorList>
            <person name="Machado H."/>
            <person name="Sonnenschein E.C."/>
            <person name="Melchiorsen J."/>
            <person name="Gram L."/>
        </authorList>
    </citation>
    <scope>NUCLEOTIDE SEQUENCE [LARGE SCALE GENOMIC DNA]</scope>
    <source>
        <strain evidence="10 11">S2471</strain>
    </source>
</reference>
<keyword evidence="3" id="KW-0997">Cell inner membrane</keyword>
<dbReference type="PATRIC" id="fig|43658.5.peg.1486"/>
<comment type="subcellular location">
    <subcellularLocation>
        <location evidence="1">Cell inner membrane</location>
    </subcellularLocation>
</comment>
<keyword evidence="11" id="KW-1185">Reference proteome</keyword>
<dbReference type="EMBL" id="JXYA01000014">
    <property type="protein sequence ID" value="KJZ10631.1"/>
    <property type="molecule type" value="Genomic_DNA"/>
</dbReference>
<dbReference type="Proteomes" id="UP000033452">
    <property type="component" value="Unassembled WGS sequence"/>
</dbReference>
<sequence length="552" mass="61826">MNKEAHIEPKPRLSVIWIVPLLAVLITGWMLYQHQQNKGHQIYIKMKNADGVIAGKTEIRVRSVKIGIVEELRLQVEQKAVVATVRIEKHYDNLLTQDAKFWIVKPRIDQSGISGLNTLLSGVYIELLPGESKQRTSLYTLQEQPALISTDIEGLRYQLSSTSGEVLDVGTGIFFRNYHVGQIESAVFNTDSLKMEYGIFIHSPYDKLITHNAIFWINSGVELSLTSEGINVNTGSLAKMIKGGISVDYPPGQSAGEPAAEDKPFTLHQNFAVALERRFDLFDHYLVEFEQSIRGLKPGAPVEYRGMRVGTVEQVPARLERNGQPLYFQQGNTSIPVLIKIEYGRIYEVDAKAKQYWQENIEQWVKNGLRASLKSGNILTGAVYIELDFYNSTPQTSLGMNFEYPVLPSVPSGFTALSEQVMALLNKLNKLPLDSSLVEAQRTMQAFSALAAETQALVNSFNTTKVSEKVEKNLTQLQGTLAQLTASLKQFEKTLNNYQKGSGMVEQLTDTLQELESLSNSLKPVSKGLNEQPNMLLFDKEIQADPEPRKQR</sequence>
<evidence type="ECO:0000256" key="3">
    <source>
        <dbReference type="ARBA" id="ARBA00022519"/>
    </source>
</evidence>
<dbReference type="NCBIfam" id="NF008070">
    <property type="entry name" value="PRK10807.1"/>
    <property type="match status" value="1"/>
</dbReference>
<keyword evidence="5 8" id="KW-1133">Transmembrane helix</keyword>
<dbReference type="GO" id="GO:0005886">
    <property type="term" value="C:plasma membrane"/>
    <property type="evidence" value="ECO:0007669"/>
    <property type="project" value="UniProtKB-SubCell"/>
</dbReference>
<keyword evidence="7" id="KW-0175">Coiled coil</keyword>
<keyword evidence="6 8" id="KW-0472">Membrane</keyword>
<feature type="coiled-coil region" evidence="7">
    <location>
        <begin position="467"/>
        <end position="501"/>
    </location>
</feature>
<feature type="transmembrane region" description="Helical" evidence="8">
    <location>
        <begin position="12"/>
        <end position="32"/>
    </location>
</feature>
<feature type="domain" description="Mce/MlaD" evidence="9">
    <location>
        <begin position="285"/>
        <end position="389"/>
    </location>
</feature>
<dbReference type="PANTHER" id="PTHR30462">
    <property type="entry name" value="INTERMEMBRANE TRANSPORT PROTEIN PQIB-RELATED"/>
    <property type="match status" value="1"/>
</dbReference>
<dbReference type="OrthoDB" id="9806984at2"/>
<evidence type="ECO:0000256" key="1">
    <source>
        <dbReference type="ARBA" id="ARBA00004533"/>
    </source>
</evidence>
<dbReference type="PANTHER" id="PTHR30462:SF2">
    <property type="entry name" value="INTERMEMBRANE TRANSPORT PROTEIN PQIB"/>
    <property type="match status" value="1"/>
</dbReference>
<evidence type="ECO:0000256" key="5">
    <source>
        <dbReference type="ARBA" id="ARBA00022989"/>
    </source>
</evidence>